<dbReference type="Gene3D" id="1.10.730.10">
    <property type="entry name" value="Isoleucyl-tRNA Synthetase, Domain 1"/>
    <property type="match status" value="1"/>
</dbReference>
<dbReference type="OrthoDB" id="72892at2759"/>
<evidence type="ECO:0000256" key="1">
    <source>
        <dbReference type="ARBA" id="ARBA00007658"/>
    </source>
</evidence>
<feature type="compositionally biased region" description="Acidic residues" evidence="6">
    <location>
        <begin position="1254"/>
        <end position="1274"/>
    </location>
</feature>
<dbReference type="InterPro" id="IPR008909">
    <property type="entry name" value="DALR_anticod-bd"/>
</dbReference>
<feature type="active site" description="Proton donor" evidence="2">
    <location>
        <position position="1020"/>
    </location>
</feature>
<dbReference type="SUPFAM" id="SSF48371">
    <property type="entry name" value="ARM repeat"/>
    <property type="match status" value="1"/>
</dbReference>
<dbReference type="GO" id="GO:0005730">
    <property type="term" value="C:nucleolus"/>
    <property type="evidence" value="ECO:0007669"/>
    <property type="project" value="TreeGrafter"/>
</dbReference>
<keyword evidence="7" id="KW-0472">Membrane</keyword>
<dbReference type="PANTHER" id="PTHR13500:SF0">
    <property type="entry name" value="NUCLEOLAR PRE-RIBOSOMAL-ASSOCIATED PROTEIN 1"/>
    <property type="match status" value="1"/>
</dbReference>
<dbReference type="GO" id="GO:0004571">
    <property type="term" value="F:mannosyl-oligosaccharide 1,2-alpha-mannosidase activity"/>
    <property type="evidence" value="ECO:0007669"/>
    <property type="project" value="InterPro"/>
</dbReference>
<keyword evidence="7" id="KW-1133">Transmembrane helix</keyword>
<gene>
    <name evidence="9" type="ORF">CcCBS67573_g00932</name>
</gene>
<dbReference type="SMART" id="SM00836">
    <property type="entry name" value="DALR_1"/>
    <property type="match status" value="1"/>
</dbReference>
<dbReference type="InterPro" id="IPR039844">
    <property type="entry name" value="URB1"/>
</dbReference>
<dbReference type="Pfam" id="PF11707">
    <property type="entry name" value="Npa1"/>
    <property type="match status" value="1"/>
</dbReference>
<keyword evidence="7" id="KW-0812">Transmembrane</keyword>
<feature type="compositionally biased region" description="Basic and acidic residues" evidence="6">
    <location>
        <begin position="3706"/>
        <end position="3716"/>
    </location>
</feature>
<dbReference type="GO" id="GO:0036503">
    <property type="term" value="P:ERAD pathway"/>
    <property type="evidence" value="ECO:0007669"/>
    <property type="project" value="UniProtKB-ARBA"/>
</dbReference>
<accession>A0A507FQN2</accession>
<evidence type="ECO:0000256" key="2">
    <source>
        <dbReference type="PIRSR" id="PIRSR601382-1"/>
    </source>
</evidence>
<feature type="binding site" evidence="3">
    <location>
        <position position="1125"/>
    </location>
    <ligand>
        <name>Ca(2+)</name>
        <dbReference type="ChEBI" id="CHEBI:29108"/>
    </ligand>
</feature>
<dbReference type="Gene3D" id="3.40.50.620">
    <property type="entry name" value="HUPs"/>
    <property type="match status" value="1"/>
</dbReference>
<feature type="transmembrane region" description="Helical" evidence="7">
    <location>
        <begin position="619"/>
        <end position="637"/>
    </location>
</feature>
<dbReference type="GO" id="GO:0000463">
    <property type="term" value="P:maturation of LSU-rRNA from tricistronic rRNA transcript (SSU-rRNA, 5.8S rRNA, LSU-rRNA)"/>
    <property type="evidence" value="ECO:0007669"/>
    <property type="project" value="TreeGrafter"/>
</dbReference>
<dbReference type="SUPFAM" id="SSF47323">
    <property type="entry name" value="Anticodon-binding domain of a subclass of class I aminoacyl-tRNA synthetases"/>
    <property type="match status" value="1"/>
</dbReference>
<dbReference type="GO" id="GO:0005524">
    <property type="term" value="F:ATP binding"/>
    <property type="evidence" value="ECO:0007669"/>
    <property type="project" value="InterPro"/>
</dbReference>
<feature type="active site" evidence="2">
    <location>
        <position position="897"/>
    </location>
</feature>
<keyword evidence="4" id="KW-1015">Disulfide bond</keyword>
<feature type="region of interest" description="Disordered" evidence="6">
    <location>
        <begin position="1131"/>
        <end position="1286"/>
    </location>
</feature>
<dbReference type="InterPro" id="IPR009080">
    <property type="entry name" value="tRNAsynth_Ia_anticodon-bd"/>
</dbReference>
<dbReference type="GO" id="GO:0004814">
    <property type="term" value="F:arginine-tRNA ligase activity"/>
    <property type="evidence" value="ECO:0007669"/>
    <property type="project" value="InterPro"/>
</dbReference>
<reference evidence="9 10" key="1">
    <citation type="journal article" date="2019" name="Sci. Rep.">
        <title>Comparative genomics of chytrid fungi reveal insights into the obligate biotrophic and pathogenic lifestyle of Synchytrium endobioticum.</title>
        <authorList>
            <person name="van de Vossenberg B.T.L.H."/>
            <person name="Warris S."/>
            <person name="Nguyen H.D.T."/>
            <person name="van Gent-Pelzer M.P.E."/>
            <person name="Joly D.L."/>
            <person name="van de Geest H.C."/>
            <person name="Bonants P.J.M."/>
            <person name="Smith D.S."/>
            <person name="Levesque C.A."/>
            <person name="van der Lee T.A.J."/>
        </authorList>
    </citation>
    <scope>NUCLEOTIDE SEQUENCE [LARGE SCALE GENOMIC DNA]</scope>
    <source>
        <strain evidence="9 10">CBS 675.73</strain>
    </source>
</reference>
<dbReference type="Proteomes" id="UP000320333">
    <property type="component" value="Unassembled WGS sequence"/>
</dbReference>
<keyword evidence="3" id="KW-0479">Metal-binding</keyword>
<keyword evidence="3" id="KW-0106">Calcium</keyword>
<keyword evidence="10" id="KW-1185">Reference proteome</keyword>
<proteinExistence type="inferred from homology"/>
<dbReference type="STRING" id="246404.A0A507FQN2"/>
<dbReference type="SUPFAM" id="SSF48225">
    <property type="entry name" value="Seven-hairpin glycosidases"/>
    <property type="match status" value="1"/>
</dbReference>
<dbReference type="InterPro" id="IPR014729">
    <property type="entry name" value="Rossmann-like_a/b/a_fold"/>
</dbReference>
<dbReference type="PANTHER" id="PTHR13500">
    <property type="entry name" value="NUCLEOLAR PRERIBOSOMAL-ASSOCIATED PROTEIN 1"/>
    <property type="match status" value="1"/>
</dbReference>
<feature type="domain" description="DALR anticodon binding" evidence="8">
    <location>
        <begin position="490"/>
        <end position="606"/>
    </location>
</feature>
<feature type="region of interest" description="Disordered" evidence="6">
    <location>
        <begin position="3016"/>
        <end position="3072"/>
    </location>
</feature>
<sequence>MKIIAEQILETIHRILSELSECAQANESNNHELATSIDISLIADGLVKLPTPIFHAGPKVIVNLTTPLNRILIQPNSAKKFKLTEFVALQWPKDGLFQASKSDGASLILSLTPTSFLKCVADRILARDTDFAFSHTTPNLQLHTKSALVSYNVPFGPIFTPHHFRACLIAQSIAQSLELQGFTVTTRPRIQFWTQDVGNMLAAHSHCRSVAEPIDALMSMYGLLSEHEQSPSENLQELKRVLSGEIESVRRMAALMALWKDGMRTEMDRLGLARLSLDGVENAFSKANETLSTHTAIKKLREKMDHVGSIQLAKDIGSKKLFLDTFATIPSQLLWDFMNLFQDSAQFSKVIHVIPATEQYVRTTVMQELCAVVEAPCPFLENGNTSNVIVANVSGLDVELPLGKYAAPSRWIDSALDYLKHVTGKAFEAMDNGSEAEYEDSDEEEEESAETERIASSAIAIQILQSKRTKEMHFDWSRIQDSKRDLGLYLQYSYARICGIQRKSGQAGRRVIESGLDLELLHLVSTSTYAINIAVALANLPGGIRNSFQSLDATAFVAHVVNLARAASGGHNSLFVKDRMDVDMSTARLIVWKVTGLVLRNLYRKLLLHIFRMKGQRRFLLVSIGCMMVLFALQWLGASMRDTSLPRPPKLRTFVKPRATGKGLGLTPFQSTQRDSRNQTRMDHMLSHAWSGYVKHAWGHDDLKPISKTHFDWYAKQNLLNTPVDALDSLFIMGLKDEYSAAKELILSNLDFATISEPINLFETVIRILGGLLSAYELDGDPRLLSKCTQLADRVLFAFDTQTGFPLNTVNMAAQVTFDNLHGQVGLAEIGSLQLEFQYLSDVTGNPVYAEKALYIYDQLNALDLLVPGLFPLFMNRDSLHVLGDGNVRVSIGAMGDSFYEYLLKMWLSTGEGKYYDMYWKSAEALRTHMASVSSQGFTSIPPTSIYIDDSGSPVAVPENLFDHLSCFAGGMFSLGAAASHQTQNSRRSKSWKYQFELGRDLTEYCWSLYESTSTGLGPETAVSGTLMTVDGKYQLRPEMVESLFYMWRLTHDDKYRERAWKVVESLERHCRTSDGYHGLLDVNDAAAGRLDMQESFFLAETLKYLYLIFADDDVIPLEKYVFNTEAHPISVRGHGRRSDPKKFSPLPRKYEGRKVGEIKTDIKESTRRKGWGGAEEMKWSDAVAGDSEAGDSEHENESEVDVMEEMDGDEDEYGREREDAEEEDVEDDDQEAEWTRKLLRLDPASAPTGVAGEDADAAEDDDDDDEDEEEDGTVPDRPASAASTARRALTSSELATILASDNVEVLIAGFIRFNYALKRLVRHAVDHEVSDESSLVRNYLKTSPETPELIRIWQFQQKHNVPRLDVLVLDAIGYVLLASRIISARSTGTHLARTMIRNHMKPLYKALSSKKHALMQAACRVLSALVIQSSSCTRELFESFNFTMKALPTLFKIKKTATDGGRMEDIRGLYIRFLLGFLMYGDANVKKGIMETKDAVSGIFKGCWEDHFSTLEFVLSVLKKKVVDDTGLSRSVKQQFFNNYVVELITKLYGRSDPTVPGNTPASYSANSIDSMVESSDDSNETAPRTVADLAHDFLIHLCTRPGFGICVQEPGWLQIKKLVVGDAGGAAMGRLRKQKNSHLIKWAAFLRPTEIDLEMTALLELLKNCPELVQPYLAQLTLSFEPRLSSKWIKNMALLANIISLPVPDLFSSAKIYIANPSTILAPPTVSTLAENILPNALNRLAMGRGLQHPSVTVRHISAFVLGAALGKLSRVLAELDRVALHFTESKKETDGAVEVSSTAADEWINLKEALVNEIRRRVPEVQLVLGLYMKLAGAEEAGNAGKKSGNLPASKAVVKADEEVEVVPSGEADMEEDATVTPIVIQCASLRLIREYQNHFPEQMAESRFDYGKLVPSDLSSSGVEIQKATLEFLMQVPQFKWWTNPAGSQNSHLQTLMKLYCFSDPIERAEIKELARKVVAHFLTSCYIFQNSLDEVPLWLDTVSEFSTMSSSSSNAPSVISWFDAACCSAIKSPHKAIDRMSRIVEKASSSLSALERQTVSHMYENRSMQSQPSANTSTVTFSEDDGDLNADSLAFRDVFPFSPVFACAMDGMLALLKSLQQKTESAGALVGGERGVQILGIAQSFCVVGLEILCGTQAVGAFMGALLNEGMVTLKEVVGEMRTQDFTASLPYSYMVLLKAAAEGSVLPLSSSKTSGALTESNALVPLPKLLSLLGAEQQNLMASLVNVAESDEKAKAQLSIMCFILSSLNDPLTEKWVLSYSKFLSPRALVKGMLSAINASAKVESEVINQIVLQGNGSVQLANTVLQWLQRNVSKTSRIQVESVFEILTQILSQAHTIGGSEWSRLRNFVFRHPLLLTAFASTDGAMFSSILGLLEAFLLKDFSKSTETVYEDYINQVQVSLLAELSPGSNYVISPSTLSAFTLVRDFMPQTHLNRILDAVLTIPVMNDPNQTERQNRLLSLVLTSTNVLHVQEQRVISMQAFLRLLKLMHDCPSNELDKIFESAVLGSSHQRLGVSTEVVLSGRTMPIFAHVPSLLDMDTILLLVNQPTSSRLRVLKKLVEWSGFVRDFVLDRVGSLKSNVAQSVFESALSSLTVVSAFSCDWVENTSDLRKEQVSKLKTCADVALTRMADRVLKGSVSAGEIQSDLRGQSDEVIRIVSLNLMGAKQTGFFNKLVADYLSTLEYPNVGGSVFWLNHYFDALVASEMAESKTVDLKASIFTVFIKSLKLYFHSRKRVELPIKPSDPQYVFEKSAVELLVKVQAFLVSTNTSLDVVSNGFTSTQSVEILGDFIKVGLKYRILEIVVVELLGDLVQMLYMKMESRPIPLDQLLSMISGHSQFKNIIKPIPVTTNNASKGGFVFHPCKAPVVRLLRAVINHADNETVASIRSTVLPSLSTSYSGTRHESDREILSIWQLYENRYGLSVASNAIHWGQLAAGEDADPLAAVAASSGATGNVSPASAAESLSLIDPILMSRTIHAFPIRASLLCSSEASGKGQDKITDSMDIDGEDNGKDDTNTSMDKASGEEMSGDKDEIDIEEEANDKYDEKSQIEDASDDLELYDTSFFLPLIAVAVKVGGDKLDVKKLVETNALGLAVMALASQDDNIRKAGYFILDVAYTGFYKVEDLKEKLQLTLLLTMLKNGITDRSESHYPKLPTIIALFFSNALAILSKPEHFMYPLVNSFLLSRPTVDFEDVPMFYSLFNSSTANCRRERVWLYRLLCGGLKDPLDYRLYKRRHVIDLMMSFFHFPLADVSVRKLTFEFLFNSVKISAVVTDMVNERGLLTFVTTLCSNLNFNPNNELSLALPRLMRHIAGKWYGSAEYQRSNKSPIAQSKSNAWTCAFYTCCVSLLKTVQGSFLEYAEASRLSEASDEAALTAYTWWITLLQESVAALRTIVDMSNAVANSFVVMKVGEISQLLDFISNIKKTCTSLDPTKRLDTSLSASVLTVDSLYSVPSTGSLWHLLRRLETDLLAVVVQGPSLAAPSSKIGLHGLSQSHAQSSARVLQWACDLNDRGRIESQKERKAFFAWILSNIAGSSEWNGEEPVINHVLQALFAALVCSDSETKLLGIRSFYRLSVATTTDGKKSKGKRSDGLKAVITEFWQRLRGDLEVDGVVVPVAVVDFLGDVVSVVWGGVVDESTSQRKAWASYAKRVVDSNVDDPWESKLLTLHKELGQQGNESGAKDTKRQRND</sequence>
<dbReference type="InterPro" id="IPR016024">
    <property type="entry name" value="ARM-type_fold"/>
</dbReference>
<dbReference type="GO" id="GO:0000466">
    <property type="term" value="P:maturation of 5.8S rRNA from tricistronic rRNA transcript (SSU-rRNA, 5.8S rRNA, LSU-rRNA)"/>
    <property type="evidence" value="ECO:0007669"/>
    <property type="project" value="TreeGrafter"/>
</dbReference>
<dbReference type="Gene3D" id="1.50.10.10">
    <property type="match status" value="1"/>
</dbReference>
<feature type="compositionally biased region" description="Basic and acidic residues" evidence="6">
    <location>
        <begin position="3046"/>
        <end position="3055"/>
    </location>
</feature>
<dbReference type="InterPro" id="IPR012341">
    <property type="entry name" value="6hp_glycosidase-like_sf"/>
</dbReference>
<feature type="disulfide bond" evidence="4">
    <location>
        <begin position="967"/>
        <end position="1006"/>
    </location>
</feature>
<evidence type="ECO:0000256" key="6">
    <source>
        <dbReference type="SAM" id="MobiDB-lite"/>
    </source>
</evidence>
<dbReference type="GO" id="GO:0005975">
    <property type="term" value="P:carbohydrate metabolic process"/>
    <property type="evidence" value="ECO:0007669"/>
    <property type="project" value="InterPro"/>
</dbReference>
<evidence type="ECO:0000313" key="9">
    <source>
        <dbReference type="EMBL" id="TPX77778.1"/>
    </source>
</evidence>
<evidence type="ECO:0000256" key="5">
    <source>
        <dbReference type="RuleBase" id="RU361193"/>
    </source>
</evidence>
<dbReference type="InterPro" id="IPR001382">
    <property type="entry name" value="Glyco_hydro_47"/>
</dbReference>
<dbReference type="EMBL" id="QEAP01000014">
    <property type="protein sequence ID" value="TPX77778.1"/>
    <property type="molecule type" value="Genomic_DNA"/>
</dbReference>
<evidence type="ECO:0000256" key="7">
    <source>
        <dbReference type="SAM" id="Phobius"/>
    </source>
</evidence>
<evidence type="ECO:0000256" key="4">
    <source>
        <dbReference type="PIRSR" id="PIRSR601382-3"/>
    </source>
</evidence>
<dbReference type="InterPro" id="IPR021714">
    <property type="entry name" value="URB1_N"/>
</dbReference>
<comment type="similarity">
    <text evidence="1 5">Belongs to the glycosyl hydrolase 47 family.</text>
</comment>
<dbReference type="Pfam" id="PF05746">
    <property type="entry name" value="DALR_1"/>
    <property type="match status" value="1"/>
</dbReference>
<dbReference type="Pfam" id="PF01532">
    <property type="entry name" value="Glyco_hydro_47"/>
    <property type="match status" value="1"/>
</dbReference>
<keyword evidence="5" id="KW-0378">Hydrolase</keyword>
<dbReference type="InterPro" id="IPR059018">
    <property type="entry name" value="HEAT_URB1"/>
</dbReference>
<evidence type="ECO:0000313" key="10">
    <source>
        <dbReference type="Proteomes" id="UP000320333"/>
    </source>
</evidence>
<evidence type="ECO:0000256" key="3">
    <source>
        <dbReference type="PIRSR" id="PIRSR601382-2"/>
    </source>
</evidence>
<dbReference type="Pfam" id="PF26140">
    <property type="entry name" value="HEAT_URB1"/>
    <property type="match status" value="1"/>
</dbReference>
<dbReference type="GO" id="GO:0006420">
    <property type="term" value="P:arginyl-tRNA aminoacylation"/>
    <property type="evidence" value="ECO:0007669"/>
    <property type="project" value="InterPro"/>
</dbReference>
<name>A0A507FQN2_9FUNG</name>
<feature type="compositionally biased region" description="Acidic residues" evidence="6">
    <location>
        <begin position="1199"/>
        <end position="1233"/>
    </location>
</feature>
<keyword evidence="5" id="KW-0326">Glycosidase</keyword>
<dbReference type="InterPro" id="IPR032436">
    <property type="entry name" value="URB1_C"/>
</dbReference>
<evidence type="ECO:0000259" key="8">
    <source>
        <dbReference type="SMART" id="SM00836"/>
    </source>
</evidence>
<comment type="cofactor">
    <cofactor evidence="3">
        <name>Ca(2+)</name>
        <dbReference type="ChEBI" id="CHEBI:29108"/>
    </cofactor>
</comment>
<feature type="active site" description="Proton donor" evidence="2">
    <location>
        <position position="763"/>
    </location>
</feature>
<protein>
    <recommendedName>
        <fullName evidence="5">alpha-1,2-Mannosidase</fullName>
        <ecNumber evidence="5">3.2.1.-</ecNumber>
    </recommendedName>
</protein>
<dbReference type="GO" id="GO:0016020">
    <property type="term" value="C:membrane"/>
    <property type="evidence" value="ECO:0007669"/>
    <property type="project" value="InterPro"/>
</dbReference>
<feature type="active site" evidence="2">
    <location>
        <position position="1039"/>
    </location>
</feature>
<dbReference type="InterPro" id="IPR036026">
    <property type="entry name" value="Seven-hairpin_glycosidases"/>
</dbReference>
<dbReference type="EC" id="3.2.1.-" evidence="5"/>
<feature type="region of interest" description="Disordered" evidence="6">
    <location>
        <begin position="3697"/>
        <end position="3716"/>
    </location>
</feature>
<organism evidence="9 10">
    <name type="scientific">Chytriomyces confervae</name>
    <dbReference type="NCBI Taxonomy" id="246404"/>
    <lineage>
        <taxon>Eukaryota</taxon>
        <taxon>Fungi</taxon>
        <taxon>Fungi incertae sedis</taxon>
        <taxon>Chytridiomycota</taxon>
        <taxon>Chytridiomycota incertae sedis</taxon>
        <taxon>Chytridiomycetes</taxon>
        <taxon>Chytridiales</taxon>
        <taxon>Chytriomycetaceae</taxon>
        <taxon>Chytriomyces</taxon>
    </lineage>
</organism>
<dbReference type="Pfam" id="PF16201">
    <property type="entry name" value="NopRA1"/>
    <property type="match status" value="1"/>
</dbReference>
<feature type="compositionally biased region" description="Basic and acidic residues" evidence="6">
    <location>
        <begin position="1137"/>
        <end position="1168"/>
    </location>
</feature>
<dbReference type="GO" id="GO:0005509">
    <property type="term" value="F:calcium ion binding"/>
    <property type="evidence" value="ECO:0007669"/>
    <property type="project" value="InterPro"/>
</dbReference>
<dbReference type="PRINTS" id="PR00747">
    <property type="entry name" value="GLYHDRLASE47"/>
</dbReference>
<comment type="caution">
    <text evidence="9">The sequence shown here is derived from an EMBL/GenBank/DDBJ whole genome shotgun (WGS) entry which is preliminary data.</text>
</comment>